<evidence type="ECO:0000313" key="1">
    <source>
        <dbReference type="EMBL" id="TSE03740.1"/>
    </source>
</evidence>
<name>A0A554VBA2_9FLAO</name>
<reference evidence="1 2" key="1">
    <citation type="submission" date="2019-07" db="EMBL/GenBank/DDBJ databases">
        <title>The draft genome sequence of Aquimarina algiphila M91.</title>
        <authorList>
            <person name="Meng X."/>
        </authorList>
    </citation>
    <scope>NUCLEOTIDE SEQUENCE [LARGE SCALE GENOMIC DNA]</scope>
    <source>
        <strain evidence="1 2">M91</strain>
    </source>
</reference>
<dbReference type="AlphaFoldDB" id="A0A554VBA2"/>
<organism evidence="1 2">
    <name type="scientific">Aquimarina algiphila</name>
    <dbReference type="NCBI Taxonomy" id="2047982"/>
    <lineage>
        <taxon>Bacteria</taxon>
        <taxon>Pseudomonadati</taxon>
        <taxon>Bacteroidota</taxon>
        <taxon>Flavobacteriia</taxon>
        <taxon>Flavobacteriales</taxon>
        <taxon>Flavobacteriaceae</taxon>
        <taxon>Aquimarina</taxon>
    </lineage>
</organism>
<dbReference type="EMBL" id="VLNR01000100">
    <property type="protein sequence ID" value="TSE03740.1"/>
    <property type="molecule type" value="Genomic_DNA"/>
</dbReference>
<dbReference type="Proteomes" id="UP000318833">
    <property type="component" value="Unassembled WGS sequence"/>
</dbReference>
<keyword evidence="2" id="KW-1185">Reference proteome</keyword>
<gene>
    <name evidence="1" type="ORF">FOF46_28625</name>
</gene>
<dbReference type="RefSeq" id="WP_143918884.1">
    <property type="nucleotide sequence ID" value="NZ_CANMXV010000101.1"/>
</dbReference>
<protein>
    <submittedName>
        <fullName evidence="1">Uncharacterized protein</fullName>
    </submittedName>
</protein>
<sequence>MFIRYTQLGSIQKRMVDDKMAIRINAPKAVVKEVLKMINPLVKVIGKEVILMYDTLMRIEQEIKNIKR</sequence>
<accession>A0A554VBA2</accession>
<dbReference type="OrthoDB" id="1163964at2"/>
<comment type="caution">
    <text evidence="1">The sequence shown here is derived from an EMBL/GenBank/DDBJ whole genome shotgun (WGS) entry which is preliminary data.</text>
</comment>
<evidence type="ECO:0000313" key="2">
    <source>
        <dbReference type="Proteomes" id="UP000318833"/>
    </source>
</evidence>
<proteinExistence type="predicted"/>